<dbReference type="AlphaFoldDB" id="A0A8X7V172"/>
<dbReference type="OrthoDB" id="10605023at2759"/>
<accession>A0A8X7V172</accession>
<gene>
    <name evidence="2" type="ORF">Bca52824_035992</name>
</gene>
<comment type="caution">
    <text evidence="2">The sequence shown here is derived from an EMBL/GenBank/DDBJ whole genome shotgun (WGS) entry which is preliminary data.</text>
</comment>
<proteinExistence type="predicted"/>
<organism evidence="2 3">
    <name type="scientific">Brassica carinata</name>
    <name type="common">Ethiopian mustard</name>
    <name type="synonym">Abyssinian cabbage</name>
    <dbReference type="NCBI Taxonomy" id="52824"/>
    <lineage>
        <taxon>Eukaryota</taxon>
        <taxon>Viridiplantae</taxon>
        <taxon>Streptophyta</taxon>
        <taxon>Embryophyta</taxon>
        <taxon>Tracheophyta</taxon>
        <taxon>Spermatophyta</taxon>
        <taxon>Magnoliopsida</taxon>
        <taxon>eudicotyledons</taxon>
        <taxon>Gunneridae</taxon>
        <taxon>Pentapetalae</taxon>
        <taxon>rosids</taxon>
        <taxon>malvids</taxon>
        <taxon>Brassicales</taxon>
        <taxon>Brassicaceae</taxon>
        <taxon>Brassiceae</taxon>
        <taxon>Brassica</taxon>
    </lineage>
</organism>
<name>A0A8X7V172_BRACI</name>
<evidence type="ECO:0000256" key="1">
    <source>
        <dbReference type="SAM" id="MobiDB-lite"/>
    </source>
</evidence>
<dbReference type="Proteomes" id="UP000886595">
    <property type="component" value="Unassembled WGS sequence"/>
</dbReference>
<feature type="compositionally biased region" description="Basic and acidic residues" evidence="1">
    <location>
        <begin position="208"/>
        <end position="218"/>
    </location>
</feature>
<keyword evidence="3" id="KW-1185">Reference proteome</keyword>
<evidence type="ECO:0008006" key="4">
    <source>
        <dbReference type="Google" id="ProtNLM"/>
    </source>
</evidence>
<reference evidence="2 3" key="1">
    <citation type="submission" date="2020-02" db="EMBL/GenBank/DDBJ databases">
        <authorList>
            <person name="Ma Q."/>
            <person name="Huang Y."/>
            <person name="Song X."/>
            <person name="Pei D."/>
        </authorList>
    </citation>
    <scope>NUCLEOTIDE SEQUENCE [LARGE SCALE GENOMIC DNA]</scope>
    <source>
        <strain evidence="2">Sxm20200214</strain>
        <tissue evidence="2">Leaf</tissue>
    </source>
</reference>
<feature type="compositionally biased region" description="Basic residues" evidence="1">
    <location>
        <begin position="234"/>
        <end position="245"/>
    </location>
</feature>
<sequence>MEVLWLSFGTDVLISFSLWNILNHSFLFFQENHTKCLLTCPPSCKNQKTIFYWDAENAPIPYEMERDDLLKMFRSSLIRFGYNGVFEIKVFVGGYRQNHRNSRMSLQDKETMEKHGIPLFYAESEEDDAADFALLRVLKQDDRHSNYKNNVVIIGGDHRHVKHLQFCQDRHKRNVMLLYTQALKRSLENVLKKQLSLRDFLELPAPSKEDKQQYDRAKRIASGQMDPYRDGQRAKKWRKEQRRKARNAEELQALGINEYVVLNEEKLVKENPKKNKNTKANKGFNEEKKHKMEENEEEGEL</sequence>
<feature type="compositionally biased region" description="Basic and acidic residues" evidence="1">
    <location>
        <begin position="284"/>
        <end position="293"/>
    </location>
</feature>
<dbReference type="EMBL" id="JAAMPC010000008">
    <property type="protein sequence ID" value="KAG2299520.1"/>
    <property type="molecule type" value="Genomic_DNA"/>
</dbReference>
<protein>
    <recommendedName>
        <fullName evidence="4">NYN domain-containing protein</fullName>
    </recommendedName>
</protein>
<evidence type="ECO:0000313" key="2">
    <source>
        <dbReference type="EMBL" id="KAG2299520.1"/>
    </source>
</evidence>
<evidence type="ECO:0000313" key="3">
    <source>
        <dbReference type="Proteomes" id="UP000886595"/>
    </source>
</evidence>
<feature type="region of interest" description="Disordered" evidence="1">
    <location>
        <begin position="208"/>
        <end position="249"/>
    </location>
</feature>
<feature type="region of interest" description="Disordered" evidence="1">
    <location>
        <begin position="265"/>
        <end position="301"/>
    </location>
</feature>